<dbReference type="RefSeq" id="WP_186506534.1">
    <property type="nucleotide sequence ID" value="NZ_JACNEP010000006.1"/>
</dbReference>
<dbReference type="InterPro" id="IPR006665">
    <property type="entry name" value="OmpA-like"/>
</dbReference>
<gene>
    <name evidence="8" type="primary">pdsO</name>
    <name evidence="8" type="ORF">H8B19_09220</name>
</gene>
<dbReference type="PANTHER" id="PTHR30329:SF21">
    <property type="entry name" value="LIPOPROTEIN YIAD-RELATED"/>
    <property type="match status" value="1"/>
</dbReference>
<reference evidence="8" key="1">
    <citation type="journal article" date="2018" name="Int. J. Syst. Evol. Microbiol.">
        <title>Neptunicella marina gen. nov., sp. nov., isolated from surface seawater.</title>
        <authorList>
            <person name="Liu X."/>
            <person name="Lai Q."/>
            <person name="Du Y."/>
            <person name="Zhang X."/>
            <person name="Liu Z."/>
            <person name="Sun F."/>
            <person name="Shao Z."/>
        </authorList>
    </citation>
    <scope>NUCLEOTIDE SEQUENCE</scope>
    <source>
        <strain evidence="8">S27-2</strain>
    </source>
</reference>
<comment type="caution">
    <text evidence="8">The sequence shown here is derived from an EMBL/GenBank/DDBJ whole genome shotgun (WGS) entry which is preliminary data.</text>
</comment>
<dbReference type="Pfam" id="PF00691">
    <property type="entry name" value="OmpA"/>
    <property type="match status" value="1"/>
</dbReference>
<sequence>MKKSVSVIALSLALTSTAFAATDKKEQETRNEIIGASSGAVLGAILAGPVGGVALGVIGLLTADEVNDDNRMAEANQQLASVKGQLSEKDQQLAAIRDSYKREQEQTRIELVSLNKEMEVANQEVESNIQFRTASYDIEDHYKPQLNLLAKNLRTNPKMQVSLSGYADRRGNNDYNLNLSQERVNQVKGYLVDNGVKETQIITHAFGEASPVSDTNNLEGNFFDRRVRIKLADANKLMTAQSGDE</sequence>
<organism evidence="8 9">
    <name type="scientific">Neptunicella marina</name>
    <dbReference type="NCBI Taxonomy" id="2125989"/>
    <lineage>
        <taxon>Bacteria</taxon>
        <taxon>Pseudomonadati</taxon>
        <taxon>Pseudomonadota</taxon>
        <taxon>Gammaproteobacteria</taxon>
        <taxon>Alteromonadales</taxon>
        <taxon>Alteromonadaceae</taxon>
        <taxon>Neptunicella</taxon>
    </lineage>
</organism>
<keyword evidence="6" id="KW-0732">Signal</keyword>
<evidence type="ECO:0000256" key="1">
    <source>
        <dbReference type="ARBA" id="ARBA00004442"/>
    </source>
</evidence>
<dbReference type="Proteomes" id="UP000601768">
    <property type="component" value="Unassembled WGS sequence"/>
</dbReference>
<evidence type="ECO:0000313" key="9">
    <source>
        <dbReference type="Proteomes" id="UP000601768"/>
    </source>
</evidence>
<dbReference type="NCBIfam" id="TIGR03789">
    <property type="entry name" value="pdsO"/>
    <property type="match status" value="1"/>
</dbReference>
<keyword evidence="3" id="KW-0998">Cell outer membrane</keyword>
<dbReference type="SUPFAM" id="SSF103088">
    <property type="entry name" value="OmpA-like"/>
    <property type="match status" value="1"/>
</dbReference>
<feature type="coiled-coil region" evidence="5">
    <location>
        <begin position="72"/>
        <end position="124"/>
    </location>
</feature>
<dbReference type="Gene3D" id="3.30.1330.60">
    <property type="entry name" value="OmpA-like domain"/>
    <property type="match status" value="1"/>
</dbReference>
<keyword evidence="5" id="KW-0175">Coiled coil</keyword>
<evidence type="ECO:0000256" key="6">
    <source>
        <dbReference type="SAM" id="SignalP"/>
    </source>
</evidence>
<evidence type="ECO:0000259" key="7">
    <source>
        <dbReference type="PROSITE" id="PS51123"/>
    </source>
</evidence>
<dbReference type="PRINTS" id="PR01021">
    <property type="entry name" value="OMPADOMAIN"/>
</dbReference>
<dbReference type="PROSITE" id="PS51123">
    <property type="entry name" value="OMPA_2"/>
    <property type="match status" value="1"/>
</dbReference>
<dbReference type="CDD" id="cd07185">
    <property type="entry name" value="OmpA_C-like"/>
    <property type="match status" value="1"/>
</dbReference>
<keyword evidence="2 4" id="KW-0472">Membrane</keyword>
<dbReference type="EMBL" id="JACNEP010000006">
    <property type="protein sequence ID" value="MBC3766059.1"/>
    <property type="molecule type" value="Genomic_DNA"/>
</dbReference>
<dbReference type="InterPro" id="IPR036737">
    <property type="entry name" value="OmpA-like_sf"/>
</dbReference>
<evidence type="ECO:0000256" key="2">
    <source>
        <dbReference type="ARBA" id="ARBA00023136"/>
    </source>
</evidence>
<evidence type="ECO:0000256" key="3">
    <source>
        <dbReference type="ARBA" id="ARBA00023237"/>
    </source>
</evidence>
<evidence type="ECO:0000313" key="8">
    <source>
        <dbReference type="EMBL" id="MBC3766059.1"/>
    </source>
</evidence>
<dbReference type="GO" id="GO:0009279">
    <property type="term" value="C:cell outer membrane"/>
    <property type="evidence" value="ECO:0007669"/>
    <property type="project" value="UniProtKB-SubCell"/>
</dbReference>
<dbReference type="AlphaFoldDB" id="A0A8J6LY81"/>
<feature type="chain" id="PRO_5035254021" evidence="6">
    <location>
        <begin position="21"/>
        <end position="245"/>
    </location>
</feature>
<evidence type="ECO:0000256" key="4">
    <source>
        <dbReference type="PROSITE-ProRule" id="PRU00473"/>
    </source>
</evidence>
<comment type="subcellular location">
    <subcellularLocation>
        <location evidence="1">Cell outer membrane</location>
    </subcellularLocation>
</comment>
<protein>
    <submittedName>
        <fullName evidence="8">Sortase-associated OmpA-like protein PdsO</fullName>
    </submittedName>
</protein>
<dbReference type="InterPro" id="IPR050330">
    <property type="entry name" value="Bact_OuterMem_StrucFunc"/>
</dbReference>
<dbReference type="InterPro" id="IPR022511">
    <property type="entry name" value="PdsO"/>
</dbReference>
<reference evidence="8" key="2">
    <citation type="submission" date="2020-08" db="EMBL/GenBank/DDBJ databases">
        <authorList>
            <person name="Lai Q."/>
        </authorList>
    </citation>
    <scope>NUCLEOTIDE SEQUENCE</scope>
    <source>
        <strain evidence="8">S27-2</strain>
    </source>
</reference>
<dbReference type="PANTHER" id="PTHR30329">
    <property type="entry name" value="STATOR ELEMENT OF FLAGELLAR MOTOR COMPLEX"/>
    <property type="match status" value="1"/>
</dbReference>
<name>A0A8J6LY81_9ALTE</name>
<accession>A0A8J6LY81</accession>
<keyword evidence="9" id="KW-1185">Reference proteome</keyword>
<feature type="domain" description="OmpA-like" evidence="7">
    <location>
        <begin position="117"/>
        <end position="235"/>
    </location>
</feature>
<dbReference type="InterPro" id="IPR006664">
    <property type="entry name" value="OMP_bac"/>
</dbReference>
<evidence type="ECO:0000256" key="5">
    <source>
        <dbReference type="SAM" id="Coils"/>
    </source>
</evidence>
<proteinExistence type="predicted"/>
<feature type="signal peptide" evidence="6">
    <location>
        <begin position="1"/>
        <end position="20"/>
    </location>
</feature>